<dbReference type="CDD" id="cd04301">
    <property type="entry name" value="NAT_SF"/>
    <property type="match status" value="1"/>
</dbReference>
<dbReference type="Gene3D" id="3.40.630.30">
    <property type="match status" value="1"/>
</dbReference>
<dbReference type="PANTHER" id="PTHR43792:SF8">
    <property type="entry name" value="[RIBOSOMAL PROTEIN US5]-ALANINE N-ACETYLTRANSFERASE"/>
    <property type="match status" value="1"/>
</dbReference>
<dbReference type="STRING" id="1227490.C479_12633"/>
<evidence type="ECO:0000313" key="5">
    <source>
        <dbReference type="EMBL" id="ELZ08670.1"/>
    </source>
</evidence>
<organism evidence="5 6">
    <name type="scientific">Halovivax asiaticus JCM 14624</name>
    <dbReference type="NCBI Taxonomy" id="1227490"/>
    <lineage>
        <taxon>Archaea</taxon>
        <taxon>Methanobacteriati</taxon>
        <taxon>Methanobacteriota</taxon>
        <taxon>Stenosarchaea group</taxon>
        <taxon>Halobacteria</taxon>
        <taxon>Halobacteriales</taxon>
        <taxon>Natrialbaceae</taxon>
        <taxon>Halovivax</taxon>
    </lineage>
</organism>
<evidence type="ECO:0000256" key="3">
    <source>
        <dbReference type="ARBA" id="ARBA00038502"/>
    </source>
</evidence>
<evidence type="ECO:0000256" key="2">
    <source>
        <dbReference type="ARBA" id="ARBA00023315"/>
    </source>
</evidence>
<dbReference type="EMBL" id="AOIQ01000020">
    <property type="protein sequence ID" value="ELZ08670.1"/>
    <property type="molecule type" value="Genomic_DNA"/>
</dbReference>
<gene>
    <name evidence="5" type="ORF">C479_12633</name>
</gene>
<dbReference type="AlphaFoldDB" id="M0BCX3"/>
<dbReference type="Proteomes" id="UP000011560">
    <property type="component" value="Unassembled WGS sequence"/>
</dbReference>
<dbReference type="GO" id="GO:0016747">
    <property type="term" value="F:acyltransferase activity, transferring groups other than amino-acyl groups"/>
    <property type="evidence" value="ECO:0007669"/>
    <property type="project" value="InterPro"/>
</dbReference>
<dbReference type="RefSeq" id="WP_007703160.1">
    <property type="nucleotide sequence ID" value="NZ_AOIQ01000020.1"/>
</dbReference>
<dbReference type="PATRIC" id="fig|1227490.4.peg.2571"/>
<dbReference type="Pfam" id="PF13302">
    <property type="entry name" value="Acetyltransf_3"/>
    <property type="match status" value="1"/>
</dbReference>
<dbReference type="PANTHER" id="PTHR43792">
    <property type="entry name" value="GNAT FAMILY, PUTATIVE (AFU_ORTHOLOGUE AFUA_3G00765)-RELATED-RELATED"/>
    <property type="match status" value="1"/>
</dbReference>
<keyword evidence="1 5" id="KW-0808">Transferase</keyword>
<evidence type="ECO:0000256" key="1">
    <source>
        <dbReference type="ARBA" id="ARBA00022679"/>
    </source>
</evidence>
<keyword evidence="2" id="KW-0012">Acyltransferase</keyword>
<dbReference type="InterPro" id="IPR051531">
    <property type="entry name" value="N-acetyltransferase"/>
</dbReference>
<dbReference type="InterPro" id="IPR016181">
    <property type="entry name" value="Acyl_CoA_acyltransferase"/>
</dbReference>
<dbReference type="InterPro" id="IPR000182">
    <property type="entry name" value="GNAT_dom"/>
</dbReference>
<keyword evidence="6" id="KW-1185">Reference proteome</keyword>
<evidence type="ECO:0000313" key="6">
    <source>
        <dbReference type="Proteomes" id="UP000011560"/>
    </source>
</evidence>
<feature type="domain" description="N-acetyltransferase" evidence="4">
    <location>
        <begin position="12"/>
        <end position="188"/>
    </location>
</feature>
<accession>M0BCX3</accession>
<dbReference type="SUPFAM" id="SSF55729">
    <property type="entry name" value="Acyl-CoA N-acyltransferases (Nat)"/>
    <property type="match status" value="1"/>
</dbReference>
<name>M0BCX3_9EURY</name>
<proteinExistence type="inferred from homology"/>
<evidence type="ECO:0000259" key="4">
    <source>
        <dbReference type="PROSITE" id="PS51186"/>
    </source>
</evidence>
<comment type="similarity">
    <text evidence="3">Belongs to the acetyltransferase family. RimJ subfamily.</text>
</comment>
<dbReference type="PROSITE" id="PS51186">
    <property type="entry name" value="GNAT"/>
    <property type="match status" value="1"/>
</dbReference>
<dbReference type="OrthoDB" id="120213at2157"/>
<reference evidence="5 6" key="1">
    <citation type="journal article" date="2014" name="PLoS Genet.">
        <title>Phylogenetically driven sequencing of extremely halophilic archaea reveals strategies for static and dynamic osmo-response.</title>
        <authorList>
            <person name="Becker E.A."/>
            <person name="Seitzer P.M."/>
            <person name="Tritt A."/>
            <person name="Larsen D."/>
            <person name="Krusor M."/>
            <person name="Yao A.I."/>
            <person name="Wu D."/>
            <person name="Madern D."/>
            <person name="Eisen J.A."/>
            <person name="Darling A.E."/>
            <person name="Facciotti M.T."/>
        </authorList>
    </citation>
    <scope>NUCLEOTIDE SEQUENCE [LARGE SCALE GENOMIC DNA]</scope>
    <source>
        <strain evidence="5 6">JCM 14624</strain>
    </source>
</reference>
<comment type="caution">
    <text evidence="5">The sequence shown here is derived from an EMBL/GenBank/DDBJ whole genome shotgun (WGS) entry which is preliminary data.</text>
</comment>
<protein>
    <submittedName>
        <fullName evidence="5">Acetyltransferase</fullName>
    </submittedName>
</protein>
<sequence length="197" mass="21865">MPGPPFCAGEQVTLRPIQREDSRFCQELLNEPRVRRRIASTDPITAAAERDWIERQDEQDGFDFLICRADAPTDGDDPLGLDSVDEPEPVGTIGLTPAHEVWGTAEIGYAIAPEYWGNGYATDALSLVCQYAFDERRIAKLHAETFATNPASARVLTKVGFEKEGSFRNEAFVDGARVNVIRYGLLAEEWDGNGTTW</sequence>